<evidence type="ECO:0000313" key="4">
    <source>
        <dbReference type="Proteomes" id="UP000018208"/>
    </source>
</evidence>
<evidence type="ECO:0000313" key="3">
    <source>
        <dbReference type="EMBL" id="KAH0575497.1"/>
    </source>
</evidence>
<feature type="transmembrane region" description="Helical" evidence="1">
    <location>
        <begin position="12"/>
        <end position="39"/>
    </location>
</feature>
<keyword evidence="1 2" id="KW-0812">Transmembrane</keyword>
<keyword evidence="1" id="KW-0472">Membrane</keyword>
<sequence>MQQIEGIYYAQLFVTGIASFAASPVFLTVGLLIQIFMLVKTNIQSSMHKKVAMLIFSFLSTLTCTYNSQSTQILLYLLSQFFYTMIARKYLK</sequence>
<evidence type="ECO:0000313" key="2">
    <source>
        <dbReference type="EMBL" id="EST41694.1"/>
    </source>
</evidence>
<keyword evidence="1" id="KW-1133">Transmembrane helix</keyword>
<evidence type="ECO:0000256" key="1">
    <source>
        <dbReference type="SAM" id="Phobius"/>
    </source>
</evidence>
<dbReference type="AlphaFoldDB" id="V6LLW5"/>
<dbReference type="KEGG" id="ssao:94297153"/>
<dbReference type="EMBL" id="AUWU02000003">
    <property type="protein sequence ID" value="KAH0575497.1"/>
    <property type="molecule type" value="Genomic_DNA"/>
</dbReference>
<name>V6LLW5_9EUKA</name>
<accession>V6LLW5</accession>
<dbReference type="Proteomes" id="UP000018208">
    <property type="component" value="Unassembled WGS sequence"/>
</dbReference>
<dbReference type="RefSeq" id="XP_067766270.1">
    <property type="nucleotide sequence ID" value="XM_067907002.1"/>
</dbReference>
<gene>
    <name evidence="3" type="ORF">SS50377_23130</name>
    <name evidence="2" type="ORF">SS50377_fx002</name>
</gene>
<reference evidence="3" key="2">
    <citation type="submission" date="2020-12" db="EMBL/GenBank/DDBJ databases">
        <title>New Spironucleus salmonicida genome in near-complete chromosomes.</title>
        <authorList>
            <person name="Xu F."/>
            <person name="Kurt Z."/>
            <person name="Jimenez-Gonzalez A."/>
            <person name="Astvaldsson A."/>
            <person name="Andersson J.O."/>
            <person name="Svard S.G."/>
        </authorList>
    </citation>
    <scope>NUCLEOTIDE SEQUENCE</scope>
    <source>
        <strain evidence="3">ATCC 50377</strain>
    </source>
</reference>
<dbReference type="VEuPathDB" id="GiardiaDB:SS50377_23130"/>
<organism evidence="2">
    <name type="scientific">Spironucleus salmonicida</name>
    <dbReference type="NCBI Taxonomy" id="348837"/>
    <lineage>
        <taxon>Eukaryota</taxon>
        <taxon>Metamonada</taxon>
        <taxon>Diplomonadida</taxon>
        <taxon>Hexamitidae</taxon>
        <taxon>Hexamitinae</taxon>
        <taxon>Spironucleus</taxon>
    </lineage>
</organism>
<proteinExistence type="predicted"/>
<feature type="transmembrane region" description="Helical" evidence="1">
    <location>
        <begin position="51"/>
        <end position="68"/>
    </location>
</feature>
<protein>
    <submittedName>
        <fullName evidence="2">Transmembrane domain-containing protein</fullName>
    </submittedName>
</protein>
<dbReference type="GeneID" id="94297153"/>
<reference evidence="2 3" key="1">
    <citation type="journal article" date="2014" name="PLoS Genet.">
        <title>The Genome of Spironucleus salmonicida Highlights a Fish Pathogen Adapted to Fluctuating Environments.</title>
        <authorList>
            <person name="Xu F."/>
            <person name="Jerlstrom-Hultqvist J."/>
            <person name="Einarsson E."/>
            <person name="Astvaldsson A."/>
            <person name="Svard S.G."/>
            <person name="Andersson J.O."/>
        </authorList>
    </citation>
    <scope>NUCLEOTIDE SEQUENCE</scope>
    <source>
        <strain evidence="3">ATCC 50377</strain>
    </source>
</reference>
<dbReference type="EMBL" id="KI546168">
    <property type="protein sequence ID" value="EST41694.1"/>
    <property type="molecule type" value="Genomic_DNA"/>
</dbReference>
<keyword evidence="4" id="KW-1185">Reference proteome</keyword>